<accession>A0ACB8F040</accession>
<proteinExistence type="predicted"/>
<dbReference type="Proteomes" id="UP000827872">
    <property type="component" value="Linkage Group LG12"/>
</dbReference>
<evidence type="ECO:0000313" key="2">
    <source>
        <dbReference type="Proteomes" id="UP000827872"/>
    </source>
</evidence>
<organism evidence="1 2">
    <name type="scientific">Sphaerodactylus townsendi</name>
    <dbReference type="NCBI Taxonomy" id="933632"/>
    <lineage>
        <taxon>Eukaryota</taxon>
        <taxon>Metazoa</taxon>
        <taxon>Chordata</taxon>
        <taxon>Craniata</taxon>
        <taxon>Vertebrata</taxon>
        <taxon>Euteleostomi</taxon>
        <taxon>Lepidosauria</taxon>
        <taxon>Squamata</taxon>
        <taxon>Bifurcata</taxon>
        <taxon>Gekkota</taxon>
        <taxon>Sphaerodactylidae</taxon>
        <taxon>Sphaerodactylus</taxon>
    </lineage>
</organism>
<keyword evidence="2" id="KW-1185">Reference proteome</keyword>
<protein>
    <submittedName>
        <fullName evidence="1">Uncharacterized protein</fullName>
    </submittedName>
</protein>
<comment type="caution">
    <text evidence="1">The sequence shown here is derived from an EMBL/GenBank/DDBJ whole genome shotgun (WGS) entry which is preliminary data.</text>
</comment>
<dbReference type="EMBL" id="CM037625">
    <property type="protein sequence ID" value="KAH7998224.1"/>
    <property type="molecule type" value="Genomic_DNA"/>
</dbReference>
<sequence>MRNCSPVLLSPCSAGAPHGRLPEGQMSEAVALSATKTAGNAEGWQDQERLSAWAEEWWRSSALEVLGKGTGQAMARWPPRAPESLLCGLLPEIPLGQAWPGEERRGHPPHPNLSTAGLERTVAECRCHPVEETTSDYGFVLFFYQRSSY</sequence>
<name>A0ACB8F040_9SAUR</name>
<reference evidence="1" key="1">
    <citation type="submission" date="2021-08" db="EMBL/GenBank/DDBJ databases">
        <title>The first chromosome-level gecko genome reveals the dynamic sex chromosomes of Neotropical dwarf geckos (Sphaerodactylidae: Sphaerodactylus).</title>
        <authorList>
            <person name="Pinto B.J."/>
            <person name="Keating S.E."/>
            <person name="Gamble T."/>
        </authorList>
    </citation>
    <scope>NUCLEOTIDE SEQUENCE</scope>
    <source>
        <strain evidence="1">TG3544</strain>
    </source>
</reference>
<evidence type="ECO:0000313" key="1">
    <source>
        <dbReference type="EMBL" id="KAH7998224.1"/>
    </source>
</evidence>
<gene>
    <name evidence="1" type="ORF">K3G42_013920</name>
</gene>